<dbReference type="SUPFAM" id="SSF51735">
    <property type="entry name" value="NAD(P)-binding Rossmann-fold domains"/>
    <property type="match status" value="1"/>
</dbReference>
<dbReference type="EMBL" id="FBWC01000008">
    <property type="protein sequence ID" value="CUX17264.1"/>
    <property type="molecule type" value="Genomic_DNA"/>
</dbReference>
<dbReference type="Proteomes" id="UP000191897">
    <property type="component" value="Unassembled WGS sequence"/>
</dbReference>
<proteinExistence type="predicted"/>
<dbReference type="Gene3D" id="3.40.50.720">
    <property type="entry name" value="NAD(P)-binding Rossmann-like Domain"/>
    <property type="match status" value="1"/>
</dbReference>
<dbReference type="Pfam" id="PF00106">
    <property type="entry name" value="adh_short"/>
    <property type="match status" value="1"/>
</dbReference>
<organism evidence="1 2">
    <name type="scientific">Agrobacterium tumefaciens str. Kerr 14</name>
    <dbReference type="NCBI Taxonomy" id="1183424"/>
    <lineage>
        <taxon>Bacteria</taxon>
        <taxon>Pseudomonadati</taxon>
        <taxon>Pseudomonadota</taxon>
        <taxon>Alphaproteobacteria</taxon>
        <taxon>Hyphomicrobiales</taxon>
        <taxon>Rhizobiaceae</taxon>
        <taxon>Rhizobium/Agrobacterium group</taxon>
        <taxon>Agrobacterium</taxon>
        <taxon>Agrobacterium tumefaciens complex</taxon>
    </lineage>
</organism>
<gene>
    <name evidence="1" type="ORF">AGR4C_Cc160177</name>
</gene>
<sequence>MLQCRRRTVDELMDLYLKDKVAVITGGSKGIGLGLARAFAREGCHVVIRHARRRR</sequence>
<dbReference type="InterPro" id="IPR036291">
    <property type="entry name" value="NAD(P)-bd_dom_sf"/>
</dbReference>
<evidence type="ECO:0000313" key="1">
    <source>
        <dbReference type="EMBL" id="CUX17264.1"/>
    </source>
</evidence>
<protein>
    <submittedName>
        <fullName evidence="1">Uncharacterized protein</fullName>
    </submittedName>
</protein>
<dbReference type="AlphaFoldDB" id="A0A1S7P8V8"/>
<evidence type="ECO:0000313" key="2">
    <source>
        <dbReference type="Proteomes" id="UP000191897"/>
    </source>
</evidence>
<dbReference type="InterPro" id="IPR002347">
    <property type="entry name" value="SDR_fam"/>
</dbReference>
<accession>A0A1S7P8V8</accession>
<reference evidence="1 2" key="1">
    <citation type="submission" date="2016-01" db="EMBL/GenBank/DDBJ databases">
        <authorList>
            <person name="Oliw E.H."/>
        </authorList>
    </citation>
    <scope>NUCLEOTIDE SEQUENCE [LARGE SCALE GENOMIC DNA]</scope>
    <source>
        <strain evidence="1 2">Kerr 14</strain>
    </source>
</reference>
<name>A0A1S7P8V8_AGRTU</name>